<evidence type="ECO:0000256" key="5">
    <source>
        <dbReference type="PROSITE-ProRule" id="PRU00325"/>
    </source>
</evidence>
<evidence type="ECO:0000256" key="2">
    <source>
        <dbReference type="ARBA" id="ARBA00022723"/>
    </source>
</evidence>
<protein>
    <recommendedName>
        <fullName evidence="6">Protein FAR1-RELATED SEQUENCE</fullName>
    </recommendedName>
</protein>
<dbReference type="AlphaFoldDB" id="A0A8R7U2G6"/>
<reference evidence="10" key="1">
    <citation type="journal article" date="2013" name="Nature">
        <title>Draft genome of the wheat A-genome progenitor Triticum urartu.</title>
        <authorList>
            <person name="Ling H.Q."/>
            <person name="Zhao S."/>
            <person name="Liu D."/>
            <person name="Wang J."/>
            <person name="Sun H."/>
            <person name="Zhang C."/>
            <person name="Fan H."/>
            <person name="Li D."/>
            <person name="Dong L."/>
            <person name="Tao Y."/>
            <person name="Gao C."/>
            <person name="Wu H."/>
            <person name="Li Y."/>
            <person name="Cui Y."/>
            <person name="Guo X."/>
            <person name="Zheng S."/>
            <person name="Wang B."/>
            <person name="Yu K."/>
            <person name="Liang Q."/>
            <person name="Yang W."/>
            <person name="Lou X."/>
            <person name="Chen J."/>
            <person name="Feng M."/>
            <person name="Jian J."/>
            <person name="Zhang X."/>
            <person name="Luo G."/>
            <person name="Jiang Y."/>
            <person name="Liu J."/>
            <person name="Wang Z."/>
            <person name="Sha Y."/>
            <person name="Zhang B."/>
            <person name="Wu H."/>
            <person name="Tang D."/>
            <person name="Shen Q."/>
            <person name="Xue P."/>
            <person name="Zou S."/>
            <person name="Wang X."/>
            <person name="Liu X."/>
            <person name="Wang F."/>
            <person name="Yang Y."/>
            <person name="An X."/>
            <person name="Dong Z."/>
            <person name="Zhang K."/>
            <person name="Zhang X."/>
            <person name="Luo M.C."/>
            <person name="Dvorak J."/>
            <person name="Tong Y."/>
            <person name="Wang J."/>
            <person name="Yang H."/>
            <person name="Li Z."/>
            <person name="Wang D."/>
            <person name="Zhang A."/>
            <person name="Wang J."/>
        </authorList>
    </citation>
    <scope>NUCLEOTIDE SEQUENCE</scope>
    <source>
        <strain evidence="10">cv. G1812</strain>
    </source>
</reference>
<name>A0A8R7U2G6_TRIUA</name>
<sequence>MYKYEEEEAFEEAFNAIRSNVETQTWLDSIYKVKEKWARCYMRNAYTIGMRSTQLSESLNSDLKDHLKYALDILRFFKHVERVVQGKRDNEVNEEYESRKKLPRVRMRTPMVIQASKVYTPCIFEDFQNEYERSISAYIKPSEEHNAYTVAIASLDPEFPYKEECKVLVDYEEQKVFCNCGQFERVGILCSHALKALDVMNIKYLPGHYILKQWTREARSGTIENSHGNIVLEDPRSEDRQQLKFFMHEFLGIASQAVTSEECIKLVDDALRILRKQVEEKTRTTTCRTEDISKEPEDCLKDASLKKKEIPKKNSRRKKTWLDNQHPNKKKKETTIAVPKNQTHSRGKNDIPVAQYQAPIEQMTGTNANGLQEYGYYARLLTSEAGDLWNL</sequence>
<feature type="region of interest" description="Disordered" evidence="7">
    <location>
        <begin position="308"/>
        <end position="348"/>
    </location>
</feature>
<dbReference type="GO" id="GO:0008270">
    <property type="term" value="F:zinc ion binding"/>
    <property type="evidence" value="ECO:0007669"/>
    <property type="project" value="UniProtKB-UniRule"/>
</dbReference>
<feature type="domain" description="SWIM-type" evidence="8">
    <location>
        <begin position="165"/>
        <end position="201"/>
    </location>
</feature>
<dbReference type="PROSITE" id="PS50966">
    <property type="entry name" value="ZF_SWIM"/>
    <property type="match status" value="1"/>
</dbReference>
<dbReference type="InterPro" id="IPR006564">
    <property type="entry name" value="Znf_PMZ"/>
</dbReference>
<evidence type="ECO:0000256" key="4">
    <source>
        <dbReference type="ARBA" id="ARBA00022833"/>
    </source>
</evidence>
<evidence type="ECO:0000256" key="6">
    <source>
        <dbReference type="RuleBase" id="RU367018"/>
    </source>
</evidence>
<dbReference type="Gramene" id="TuG1812G0300005889.01.T01">
    <property type="protein sequence ID" value="TuG1812G0300005889.01.T01"/>
    <property type="gene ID" value="TuG1812G0300005889.01"/>
</dbReference>
<dbReference type="Pfam" id="PF04434">
    <property type="entry name" value="SWIM"/>
    <property type="match status" value="1"/>
</dbReference>
<keyword evidence="6" id="KW-0539">Nucleus</keyword>
<comment type="function">
    <text evidence="6">Putative transcription activator involved in regulating light control of development.</text>
</comment>
<dbReference type="InterPro" id="IPR031052">
    <property type="entry name" value="FHY3/FAR1"/>
</dbReference>
<evidence type="ECO:0000313" key="10">
    <source>
        <dbReference type="Proteomes" id="UP000015106"/>
    </source>
</evidence>
<dbReference type="GO" id="GO:0006355">
    <property type="term" value="P:regulation of DNA-templated transcription"/>
    <property type="evidence" value="ECO:0007669"/>
    <property type="project" value="UniProtKB-UniRule"/>
</dbReference>
<organism evidence="9 10">
    <name type="scientific">Triticum urartu</name>
    <name type="common">Red wild einkorn</name>
    <name type="synonym">Crithodium urartu</name>
    <dbReference type="NCBI Taxonomy" id="4572"/>
    <lineage>
        <taxon>Eukaryota</taxon>
        <taxon>Viridiplantae</taxon>
        <taxon>Streptophyta</taxon>
        <taxon>Embryophyta</taxon>
        <taxon>Tracheophyta</taxon>
        <taxon>Spermatophyta</taxon>
        <taxon>Magnoliopsida</taxon>
        <taxon>Liliopsida</taxon>
        <taxon>Poales</taxon>
        <taxon>Poaceae</taxon>
        <taxon>BOP clade</taxon>
        <taxon>Pooideae</taxon>
        <taxon>Triticodae</taxon>
        <taxon>Triticeae</taxon>
        <taxon>Triticinae</taxon>
        <taxon>Triticum</taxon>
    </lineage>
</organism>
<proteinExistence type="inferred from homology"/>
<evidence type="ECO:0000256" key="1">
    <source>
        <dbReference type="ARBA" id="ARBA00005889"/>
    </source>
</evidence>
<evidence type="ECO:0000256" key="3">
    <source>
        <dbReference type="ARBA" id="ARBA00022771"/>
    </source>
</evidence>
<dbReference type="Proteomes" id="UP000015106">
    <property type="component" value="Chromosome 3"/>
</dbReference>
<comment type="similarity">
    <text evidence="1 6">Belongs to the FHY3/FAR1 family.</text>
</comment>
<keyword evidence="3 5" id="KW-0863">Zinc-finger</keyword>
<reference evidence="9" key="3">
    <citation type="submission" date="2022-06" db="UniProtKB">
        <authorList>
            <consortium name="EnsemblPlants"/>
        </authorList>
    </citation>
    <scope>IDENTIFICATION</scope>
</reference>
<reference evidence="9" key="2">
    <citation type="submission" date="2018-03" db="EMBL/GenBank/DDBJ databases">
        <title>The Triticum urartu genome reveals the dynamic nature of wheat genome evolution.</title>
        <authorList>
            <person name="Ling H."/>
            <person name="Ma B."/>
            <person name="Shi X."/>
            <person name="Liu H."/>
            <person name="Dong L."/>
            <person name="Sun H."/>
            <person name="Cao Y."/>
            <person name="Gao Q."/>
            <person name="Zheng S."/>
            <person name="Li Y."/>
            <person name="Yu Y."/>
            <person name="Du H."/>
            <person name="Qi M."/>
            <person name="Li Y."/>
            <person name="Yu H."/>
            <person name="Cui Y."/>
            <person name="Wang N."/>
            <person name="Chen C."/>
            <person name="Wu H."/>
            <person name="Zhao Y."/>
            <person name="Zhang J."/>
            <person name="Li Y."/>
            <person name="Zhou W."/>
            <person name="Zhang B."/>
            <person name="Hu W."/>
            <person name="Eijk M."/>
            <person name="Tang J."/>
            <person name="Witsenboer H."/>
            <person name="Zhao S."/>
            <person name="Li Z."/>
            <person name="Zhang A."/>
            <person name="Wang D."/>
            <person name="Liang C."/>
        </authorList>
    </citation>
    <scope>NUCLEOTIDE SEQUENCE [LARGE SCALE GENOMIC DNA]</scope>
    <source>
        <strain evidence="9">cv. G1812</strain>
    </source>
</reference>
<dbReference type="SMART" id="SM00575">
    <property type="entry name" value="ZnF_PMZ"/>
    <property type="match status" value="1"/>
</dbReference>
<keyword evidence="2 6" id="KW-0479">Metal-binding</keyword>
<comment type="subcellular location">
    <subcellularLocation>
        <location evidence="6">Nucleus</location>
    </subcellularLocation>
</comment>
<dbReference type="GO" id="GO:0005634">
    <property type="term" value="C:nucleus"/>
    <property type="evidence" value="ECO:0007669"/>
    <property type="project" value="UniProtKB-SubCell"/>
</dbReference>
<dbReference type="PANTHER" id="PTHR31669">
    <property type="entry name" value="PROTEIN FAR1-RELATED SEQUENCE 10-RELATED"/>
    <property type="match status" value="1"/>
</dbReference>
<dbReference type="EnsemblPlants" id="TuG1812G0300005889.01.T01">
    <property type="protein sequence ID" value="TuG1812G0300005889.01.T01"/>
    <property type="gene ID" value="TuG1812G0300005889.01"/>
</dbReference>
<dbReference type="PANTHER" id="PTHR31669:SF281">
    <property type="entry name" value="PROTEIN FAR1-RELATED SEQUENCE"/>
    <property type="match status" value="1"/>
</dbReference>
<evidence type="ECO:0000313" key="9">
    <source>
        <dbReference type="EnsemblPlants" id="TuG1812G0300005889.01.T01"/>
    </source>
</evidence>
<dbReference type="InterPro" id="IPR007527">
    <property type="entry name" value="Znf_SWIM"/>
</dbReference>
<evidence type="ECO:0000259" key="8">
    <source>
        <dbReference type="PROSITE" id="PS50966"/>
    </source>
</evidence>
<evidence type="ECO:0000256" key="7">
    <source>
        <dbReference type="SAM" id="MobiDB-lite"/>
    </source>
</evidence>
<keyword evidence="10" id="KW-1185">Reference proteome</keyword>
<keyword evidence="4 6" id="KW-0862">Zinc</keyword>
<accession>A0A8R7U2G6</accession>